<feature type="compositionally biased region" description="Low complexity" evidence="1">
    <location>
        <begin position="37"/>
        <end position="51"/>
    </location>
</feature>
<dbReference type="GeneID" id="7444227"/>
<name>B8CE81_THAPS</name>
<organism evidence="2 3">
    <name type="scientific">Thalassiosira pseudonana</name>
    <name type="common">Marine diatom</name>
    <name type="synonym">Cyclotella nana</name>
    <dbReference type="NCBI Taxonomy" id="35128"/>
    <lineage>
        <taxon>Eukaryota</taxon>
        <taxon>Sar</taxon>
        <taxon>Stramenopiles</taxon>
        <taxon>Ochrophyta</taxon>
        <taxon>Bacillariophyta</taxon>
        <taxon>Coscinodiscophyceae</taxon>
        <taxon>Thalassiosirophycidae</taxon>
        <taxon>Thalassiosirales</taxon>
        <taxon>Thalassiosiraceae</taxon>
        <taxon>Thalassiosira</taxon>
    </lineage>
</organism>
<keyword evidence="3" id="KW-1185">Reference proteome</keyword>
<reference evidence="2 3" key="1">
    <citation type="journal article" date="2004" name="Science">
        <title>The genome of the diatom Thalassiosira pseudonana: ecology, evolution, and metabolism.</title>
        <authorList>
            <person name="Armbrust E.V."/>
            <person name="Berges J.A."/>
            <person name="Bowler C."/>
            <person name="Green B.R."/>
            <person name="Martinez D."/>
            <person name="Putnam N.H."/>
            <person name="Zhou S."/>
            <person name="Allen A.E."/>
            <person name="Apt K.E."/>
            <person name="Bechner M."/>
            <person name="Brzezinski M.A."/>
            <person name="Chaal B.K."/>
            <person name="Chiovitti A."/>
            <person name="Davis A.K."/>
            <person name="Demarest M.S."/>
            <person name="Detter J.C."/>
            <person name="Glavina T."/>
            <person name="Goodstein D."/>
            <person name="Hadi M.Z."/>
            <person name="Hellsten U."/>
            <person name="Hildebrand M."/>
            <person name="Jenkins B.D."/>
            <person name="Jurka J."/>
            <person name="Kapitonov V.V."/>
            <person name="Kroger N."/>
            <person name="Lau W.W."/>
            <person name="Lane T.W."/>
            <person name="Larimer F.W."/>
            <person name="Lippmeier J.C."/>
            <person name="Lucas S."/>
            <person name="Medina M."/>
            <person name="Montsant A."/>
            <person name="Obornik M."/>
            <person name="Parker M.S."/>
            <person name="Palenik B."/>
            <person name="Pazour G.J."/>
            <person name="Richardson P.M."/>
            <person name="Rynearson T.A."/>
            <person name="Saito M.A."/>
            <person name="Schwartz D.C."/>
            <person name="Thamatrakoln K."/>
            <person name="Valentin K."/>
            <person name="Vardi A."/>
            <person name="Wilkerson F.P."/>
            <person name="Rokhsar D.S."/>
        </authorList>
    </citation>
    <scope>NUCLEOTIDE SEQUENCE [LARGE SCALE GENOMIC DNA]</scope>
    <source>
        <strain evidence="2 3">CCMP1335</strain>
    </source>
</reference>
<dbReference type="InParanoid" id="B8CE81"/>
<dbReference type="KEGG" id="tps:THAPSDRAFT_25277"/>
<gene>
    <name evidence="2" type="ORF">THAPSDRAFT_25277</name>
</gene>
<reference evidence="2 3" key="2">
    <citation type="journal article" date="2008" name="Nature">
        <title>The Phaeodactylum genome reveals the evolutionary history of diatom genomes.</title>
        <authorList>
            <person name="Bowler C."/>
            <person name="Allen A.E."/>
            <person name="Badger J.H."/>
            <person name="Grimwood J."/>
            <person name="Jabbari K."/>
            <person name="Kuo A."/>
            <person name="Maheswari U."/>
            <person name="Martens C."/>
            <person name="Maumus F."/>
            <person name="Otillar R.P."/>
            <person name="Rayko E."/>
            <person name="Salamov A."/>
            <person name="Vandepoele K."/>
            <person name="Beszteri B."/>
            <person name="Gruber A."/>
            <person name="Heijde M."/>
            <person name="Katinka M."/>
            <person name="Mock T."/>
            <person name="Valentin K."/>
            <person name="Verret F."/>
            <person name="Berges J.A."/>
            <person name="Brownlee C."/>
            <person name="Cadoret J.P."/>
            <person name="Chiovitti A."/>
            <person name="Choi C.J."/>
            <person name="Coesel S."/>
            <person name="De Martino A."/>
            <person name="Detter J.C."/>
            <person name="Durkin C."/>
            <person name="Falciatore A."/>
            <person name="Fournet J."/>
            <person name="Haruta M."/>
            <person name="Huysman M.J."/>
            <person name="Jenkins B.D."/>
            <person name="Jiroutova K."/>
            <person name="Jorgensen R.E."/>
            <person name="Joubert Y."/>
            <person name="Kaplan A."/>
            <person name="Kroger N."/>
            <person name="Kroth P.G."/>
            <person name="La Roche J."/>
            <person name="Lindquist E."/>
            <person name="Lommer M."/>
            <person name="Martin-Jezequel V."/>
            <person name="Lopez P.J."/>
            <person name="Lucas S."/>
            <person name="Mangogna M."/>
            <person name="McGinnis K."/>
            <person name="Medlin L.K."/>
            <person name="Montsant A."/>
            <person name="Oudot-Le Secq M.P."/>
            <person name="Napoli C."/>
            <person name="Obornik M."/>
            <person name="Parker M.S."/>
            <person name="Petit J.L."/>
            <person name="Porcel B.M."/>
            <person name="Poulsen N."/>
            <person name="Robison M."/>
            <person name="Rychlewski L."/>
            <person name="Rynearson T.A."/>
            <person name="Schmutz J."/>
            <person name="Shapiro H."/>
            <person name="Siaut M."/>
            <person name="Stanley M."/>
            <person name="Sussman M.R."/>
            <person name="Taylor A.R."/>
            <person name="Vardi A."/>
            <person name="von Dassow P."/>
            <person name="Vyverman W."/>
            <person name="Willis A."/>
            <person name="Wyrwicz L.S."/>
            <person name="Rokhsar D.S."/>
            <person name="Weissenbach J."/>
            <person name="Armbrust E.V."/>
            <person name="Green B.R."/>
            <person name="Van de Peer Y."/>
            <person name="Grigoriev I.V."/>
        </authorList>
    </citation>
    <scope>NUCLEOTIDE SEQUENCE [LARGE SCALE GENOMIC DNA]</scope>
    <source>
        <strain evidence="2 3">CCMP1335</strain>
    </source>
</reference>
<evidence type="ECO:0000256" key="1">
    <source>
        <dbReference type="SAM" id="MobiDB-lite"/>
    </source>
</evidence>
<feature type="compositionally biased region" description="Polar residues" evidence="1">
    <location>
        <begin position="59"/>
        <end position="70"/>
    </location>
</feature>
<dbReference type="eggNOG" id="ENOG502TBGT">
    <property type="taxonomic scope" value="Eukaryota"/>
</dbReference>
<protein>
    <submittedName>
        <fullName evidence="2">Uncharacterized protein</fullName>
    </submittedName>
</protein>
<sequence length="100" mass="10451">MEGLLSPPTETPTACQKECTSQQQTLVACVETIRASRQSVSSASSQTSAPSDGDDEPQDSTSGMSNSTPQCLPGAVAAWTRCCEEANVREREREGAAAEG</sequence>
<dbReference type="HOGENOM" id="CLU_2311813_0_0_1"/>
<dbReference type="EMBL" id="CM000651">
    <property type="protein sequence ID" value="EED88334.1"/>
    <property type="molecule type" value="Genomic_DNA"/>
</dbReference>
<accession>B8CE81</accession>
<evidence type="ECO:0000313" key="3">
    <source>
        <dbReference type="Proteomes" id="UP000001449"/>
    </source>
</evidence>
<proteinExistence type="predicted"/>
<dbReference type="AlphaFoldDB" id="B8CE81"/>
<evidence type="ECO:0000313" key="2">
    <source>
        <dbReference type="EMBL" id="EED88334.1"/>
    </source>
</evidence>
<dbReference type="Proteomes" id="UP000001449">
    <property type="component" value="Chromosome 17"/>
</dbReference>
<dbReference type="RefSeq" id="XP_002294500.1">
    <property type="nucleotide sequence ID" value="XM_002294464.1"/>
</dbReference>
<feature type="region of interest" description="Disordered" evidence="1">
    <location>
        <begin position="37"/>
        <end position="72"/>
    </location>
</feature>
<dbReference type="PaxDb" id="35128-Thaps25277"/>